<evidence type="ECO:0008006" key="4">
    <source>
        <dbReference type="Google" id="ProtNLM"/>
    </source>
</evidence>
<feature type="region of interest" description="Disordered" evidence="1">
    <location>
        <begin position="253"/>
        <end position="286"/>
    </location>
</feature>
<gene>
    <name evidence="2" type="ORF">JTE90_023103</name>
</gene>
<sequence>MEKNSIFIRSEYEGRKDLLIEQCQELLKRVKSEATIKYVQSDNIRKGFVVRFDCDVSESRLLKTKYLCDDASATVHSLTTSLVLLEAYPNDEGDFVADVRKQLLKIWNMKVLEVQKIPLSEQFPYIGTGKYVVILQVPEVEELEEFKAMGLPDDMVLELPSCDEKLKVKFYCRRCLKEGHVQSSCANQLDNHVSTTVLNQPSKRPLQESEVSNPRPKKSRGPEPEAVSIGERRNEVSTADVYPDLEIISVFEGNRRDGKTEPSATNYKNSKSIPDKFPTQPNNRITTPASDIIIPIGIREIMYGLPNPVLDVDTLEKLFNHTKKRSNVQLLITKTYTTNIEGLRHQLKDIVTNYYKPPVIGSQEDRDFVKWIEKFLERF</sequence>
<evidence type="ECO:0000313" key="2">
    <source>
        <dbReference type="EMBL" id="KAG8176456.1"/>
    </source>
</evidence>
<feature type="compositionally biased region" description="Polar residues" evidence="1">
    <location>
        <begin position="262"/>
        <end position="272"/>
    </location>
</feature>
<dbReference type="Proteomes" id="UP000827092">
    <property type="component" value="Unassembled WGS sequence"/>
</dbReference>
<organism evidence="2 3">
    <name type="scientific">Oedothorax gibbosus</name>
    <dbReference type="NCBI Taxonomy" id="931172"/>
    <lineage>
        <taxon>Eukaryota</taxon>
        <taxon>Metazoa</taxon>
        <taxon>Ecdysozoa</taxon>
        <taxon>Arthropoda</taxon>
        <taxon>Chelicerata</taxon>
        <taxon>Arachnida</taxon>
        <taxon>Araneae</taxon>
        <taxon>Araneomorphae</taxon>
        <taxon>Entelegynae</taxon>
        <taxon>Araneoidea</taxon>
        <taxon>Linyphiidae</taxon>
        <taxon>Erigoninae</taxon>
        <taxon>Oedothorax</taxon>
    </lineage>
</organism>
<comment type="caution">
    <text evidence="2">The sequence shown here is derived from an EMBL/GenBank/DDBJ whole genome shotgun (WGS) entry which is preliminary data.</text>
</comment>
<proteinExistence type="predicted"/>
<keyword evidence="3" id="KW-1185">Reference proteome</keyword>
<feature type="region of interest" description="Disordered" evidence="1">
    <location>
        <begin position="196"/>
        <end position="235"/>
    </location>
</feature>
<name>A0AAV6TY88_9ARAC</name>
<protein>
    <recommendedName>
        <fullName evidence="4">CCHC-type domain-containing protein</fullName>
    </recommendedName>
</protein>
<evidence type="ECO:0000256" key="1">
    <source>
        <dbReference type="SAM" id="MobiDB-lite"/>
    </source>
</evidence>
<dbReference type="EMBL" id="JAFNEN010000879">
    <property type="protein sequence ID" value="KAG8176456.1"/>
    <property type="molecule type" value="Genomic_DNA"/>
</dbReference>
<evidence type="ECO:0000313" key="3">
    <source>
        <dbReference type="Proteomes" id="UP000827092"/>
    </source>
</evidence>
<reference evidence="2 3" key="1">
    <citation type="journal article" date="2022" name="Nat. Ecol. Evol.">
        <title>A masculinizing supergene underlies an exaggerated male reproductive morph in a spider.</title>
        <authorList>
            <person name="Hendrickx F."/>
            <person name="De Corte Z."/>
            <person name="Sonet G."/>
            <person name="Van Belleghem S.M."/>
            <person name="Kostlbacher S."/>
            <person name="Vangestel C."/>
        </authorList>
    </citation>
    <scope>NUCLEOTIDE SEQUENCE [LARGE SCALE GENOMIC DNA]</scope>
    <source>
        <strain evidence="2">W744_W776</strain>
    </source>
</reference>
<dbReference type="AlphaFoldDB" id="A0AAV6TY88"/>
<accession>A0AAV6TY88</accession>